<evidence type="ECO:0000313" key="3">
    <source>
        <dbReference type="Proteomes" id="UP000183046"/>
    </source>
</evidence>
<dbReference type="PANTHER" id="PTHR34219">
    <property type="entry name" value="IRON-REGULATED INNER MEMBRANE PROTEIN-RELATED"/>
    <property type="match status" value="1"/>
</dbReference>
<comment type="caution">
    <text evidence="2">The sequence shown here is derived from an EMBL/GenBank/DDBJ whole genome shotgun (WGS) entry which is preliminary data.</text>
</comment>
<dbReference type="eggNOG" id="COG3182">
    <property type="taxonomic scope" value="Bacteria"/>
</dbReference>
<dbReference type="InterPro" id="IPR005625">
    <property type="entry name" value="PepSY-ass_TM"/>
</dbReference>
<feature type="transmembrane region" description="Helical" evidence="1">
    <location>
        <begin position="172"/>
        <end position="194"/>
    </location>
</feature>
<dbReference type="Pfam" id="PF03929">
    <property type="entry name" value="PepSY_TM"/>
    <property type="match status" value="1"/>
</dbReference>
<dbReference type="Proteomes" id="UP000183046">
    <property type="component" value="Unassembled WGS sequence"/>
</dbReference>
<name>A0A1G5P6W8_9PSED</name>
<feature type="transmembrane region" description="Helical" evidence="1">
    <location>
        <begin position="36"/>
        <end position="58"/>
    </location>
</feature>
<proteinExistence type="predicted"/>
<evidence type="ECO:0000313" key="2">
    <source>
        <dbReference type="EMBL" id="SCZ45018.1"/>
    </source>
</evidence>
<feature type="transmembrane region" description="Helical" evidence="1">
    <location>
        <begin position="424"/>
        <end position="450"/>
    </location>
</feature>
<keyword evidence="1" id="KW-1133">Transmembrane helix</keyword>
<gene>
    <name evidence="2" type="ORF">SAMN05216279_109249</name>
</gene>
<sequence>MLAARRFVVNAMTSHPSAPATKTPGPLLQLLARLHFLIGLFVGPFLLVAAASGLIYALTPQLEAHLYAEALHTPSRGKPLPLAEQIHIAQAAVGPTLTLGAVRPAPAEGDTTRVMFNDPSLGESTHRALFIDPVTGAIRGDLAVYGTSGILPLRTTIDQFHRSLLLGEPGRLYSELAASWLWVAALGGLTLWLVRRRQRRPARGLRGLHASTGVWLLGGLLFLSATGLTWSRFAGDNIGVLRAHYGWSTPGVKTALGTAPAPAMAHDEHADHHGAMHMAKAPALDPATFDGVLASARAAGIDAGKLEIRPGRSADKAWTVSEIDRRWPTQVDAVAVDPTSFKVVDQVRFAQYSLPAKLTRWGIDAHMGVLFGLANQLVLAVVALGLLVMTVWGYLLWWRRRPSRDPAQPGLIALWRQLSPLPRLLVPATALLLGLCLPVLGGSLLLFLVVDALLGLRGPALRTEAGSA</sequence>
<dbReference type="AlphaFoldDB" id="A0A1G5P6W8"/>
<keyword evidence="1" id="KW-0812">Transmembrane</keyword>
<feature type="transmembrane region" description="Helical" evidence="1">
    <location>
        <begin position="214"/>
        <end position="233"/>
    </location>
</feature>
<dbReference type="STRING" id="237610.BJP27_21180"/>
<feature type="transmembrane region" description="Helical" evidence="1">
    <location>
        <begin position="377"/>
        <end position="397"/>
    </location>
</feature>
<accession>A0A1G5P6W8</accession>
<dbReference type="PANTHER" id="PTHR34219:SF1">
    <property type="entry name" value="PEPSY DOMAIN-CONTAINING PROTEIN"/>
    <property type="match status" value="1"/>
</dbReference>
<protein>
    <submittedName>
        <fullName evidence="2">Uncharacterized iron-regulated membrane protein</fullName>
    </submittedName>
</protein>
<dbReference type="EMBL" id="FMWB01000009">
    <property type="protein sequence ID" value="SCZ45018.1"/>
    <property type="molecule type" value="Genomic_DNA"/>
</dbReference>
<organism evidence="2 3">
    <name type="scientific">Pseudomonas oryzihabitans</name>
    <dbReference type="NCBI Taxonomy" id="47885"/>
    <lineage>
        <taxon>Bacteria</taxon>
        <taxon>Pseudomonadati</taxon>
        <taxon>Pseudomonadota</taxon>
        <taxon>Gammaproteobacteria</taxon>
        <taxon>Pseudomonadales</taxon>
        <taxon>Pseudomonadaceae</taxon>
        <taxon>Pseudomonas</taxon>
    </lineage>
</organism>
<evidence type="ECO:0000256" key="1">
    <source>
        <dbReference type="SAM" id="Phobius"/>
    </source>
</evidence>
<reference evidence="3" key="1">
    <citation type="submission" date="2016-10" db="EMBL/GenBank/DDBJ databases">
        <authorList>
            <person name="de Groot N.N."/>
        </authorList>
    </citation>
    <scope>NUCLEOTIDE SEQUENCE [LARGE SCALE GENOMIC DNA]</scope>
    <source>
        <strain evidence="3">DSM 15758</strain>
    </source>
</reference>
<keyword evidence="1" id="KW-0472">Membrane</keyword>